<dbReference type="AlphaFoldDB" id="A0A251QUC2"/>
<sequence length="205" mass="21649">MTLVGMRRLVFSGISWILAFLLFVSPSAVKTQIPGCSLVGLDLEHCLKPSSGFISMDDTCCTALNQLVQAGYGCLCSLIATSSSLPLLGTPLSLPLSNCYISAPPLTQCQVVAPKAEGFPPNGPHEEIAQPSGPTDHRVVPVAPVEVLQAPLNSTSNGNATVVESKQPPVTKSSDDISNREEKTKLHPLPMLLLSLALQACKALY</sequence>
<protein>
    <recommendedName>
        <fullName evidence="3">Bifunctional inhibitor/plant lipid transfer protein/seed storage helical domain-containing protein</fullName>
    </recommendedName>
</protein>
<reference evidence="4 5" key="1">
    <citation type="journal article" date="2013" name="Nat. Genet.">
        <title>The high-quality draft genome of peach (Prunus persica) identifies unique patterns of genetic diversity, domestication and genome evolution.</title>
        <authorList>
            <consortium name="International Peach Genome Initiative"/>
            <person name="Verde I."/>
            <person name="Abbott A.G."/>
            <person name="Scalabrin S."/>
            <person name="Jung S."/>
            <person name="Shu S."/>
            <person name="Marroni F."/>
            <person name="Zhebentyayeva T."/>
            <person name="Dettori M.T."/>
            <person name="Grimwood J."/>
            <person name="Cattonaro F."/>
            <person name="Zuccolo A."/>
            <person name="Rossini L."/>
            <person name="Jenkins J."/>
            <person name="Vendramin E."/>
            <person name="Meisel L.A."/>
            <person name="Decroocq V."/>
            <person name="Sosinski B."/>
            <person name="Prochnik S."/>
            <person name="Mitros T."/>
            <person name="Policriti A."/>
            <person name="Cipriani G."/>
            <person name="Dondini L."/>
            <person name="Ficklin S."/>
            <person name="Goodstein D.M."/>
            <person name="Xuan P."/>
            <person name="Del Fabbro C."/>
            <person name="Aramini V."/>
            <person name="Copetti D."/>
            <person name="Gonzalez S."/>
            <person name="Horner D.S."/>
            <person name="Falchi R."/>
            <person name="Lucas S."/>
            <person name="Mica E."/>
            <person name="Maldonado J."/>
            <person name="Lazzari B."/>
            <person name="Bielenberg D."/>
            <person name="Pirona R."/>
            <person name="Miculan M."/>
            <person name="Barakat A."/>
            <person name="Testolin R."/>
            <person name="Stella A."/>
            <person name="Tartarini S."/>
            <person name="Tonutti P."/>
            <person name="Arus P."/>
            <person name="Orellana A."/>
            <person name="Wells C."/>
            <person name="Main D."/>
            <person name="Vizzotto G."/>
            <person name="Silva H."/>
            <person name="Salamini F."/>
            <person name="Schmutz J."/>
            <person name="Morgante M."/>
            <person name="Rokhsar D.S."/>
        </authorList>
    </citation>
    <scope>NUCLEOTIDE SEQUENCE [LARGE SCALE GENOMIC DNA]</scope>
    <source>
        <strain evidence="5">cv. Nemared</strain>
    </source>
</reference>
<evidence type="ECO:0000313" key="5">
    <source>
        <dbReference type="Proteomes" id="UP000006882"/>
    </source>
</evidence>
<gene>
    <name evidence="4" type="ORF">PRUPE_1G017100</name>
</gene>
<feature type="domain" description="Bifunctional inhibitor/plant lipid transfer protein/seed storage helical" evidence="3">
    <location>
        <begin position="30"/>
        <end position="109"/>
    </location>
</feature>
<evidence type="ECO:0000313" key="4">
    <source>
        <dbReference type="EMBL" id="ONI26315.1"/>
    </source>
</evidence>
<feature type="compositionally biased region" description="Polar residues" evidence="1">
    <location>
        <begin position="155"/>
        <end position="172"/>
    </location>
</feature>
<name>A0A251QUC2_PRUPE</name>
<dbReference type="eggNOG" id="ENOG502S71E">
    <property type="taxonomic scope" value="Eukaryota"/>
</dbReference>
<dbReference type="EMBL" id="CM007651">
    <property type="protein sequence ID" value="ONI26315.1"/>
    <property type="molecule type" value="Genomic_DNA"/>
</dbReference>
<evidence type="ECO:0000256" key="2">
    <source>
        <dbReference type="SAM" id="SignalP"/>
    </source>
</evidence>
<keyword evidence="2" id="KW-0732">Signal</keyword>
<feature type="chain" id="PRO_5012445360" description="Bifunctional inhibitor/plant lipid transfer protein/seed storage helical domain-containing protein" evidence="2">
    <location>
        <begin position="32"/>
        <end position="205"/>
    </location>
</feature>
<organism evidence="4 5">
    <name type="scientific">Prunus persica</name>
    <name type="common">Peach</name>
    <name type="synonym">Amygdalus persica</name>
    <dbReference type="NCBI Taxonomy" id="3760"/>
    <lineage>
        <taxon>Eukaryota</taxon>
        <taxon>Viridiplantae</taxon>
        <taxon>Streptophyta</taxon>
        <taxon>Embryophyta</taxon>
        <taxon>Tracheophyta</taxon>
        <taxon>Spermatophyta</taxon>
        <taxon>Magnoliopsida</taxon>
        <taxon>eudicotyledons</taxon>
        <taxon>Gunneridae</taxon>
        <taxon>Pentapetalae</taxon>
        <taxon>rosids</taxon>
        <taxon>fabids</taxon>
        <taxon>Rosales</taxon>
        <taxon>Rosaceae</taxon>
        <taxon>Amygdaloideae</taxon>
        <taxon>Amygdaleae</taxon>
        <taxon>Prunus</taxon>
    </lineage>
</organism>
<feature type="region of interest" description="Disordered" evidence="1">
    <location>
        <begin position="155"/>
        <end position="181"/>
    </location>
</feature>
<proteinExistence type="predicted"/>
<accession>A0A251QUC2</accession>
<dbReference type="Proteomes" id="UP000006882">
    <property type="component" value="Chromosome G1"/>
</dbReference>
<dbReference type="InterPro" id="IPR016140">
    <property type="entry name" value="Bifunc_inhib/LTP/seed_store"/>
</dbReference>
<feature type="signal peptide" evidence="2">
    <location>
        <begin position="1"/>
        <end position="31"/>
    </location>
</feature>
<keyword evidence="5" id="KW-1185">Reference proteome</keyword>
<evidence type="ECO:0000256" key="1">
    <source>
        <dbReference type="SAM" id="MobiDB-lite"/>
    </source>
</evidence>
<dbReference type="Gramene" id="ONI26315">
    <property type="protein sequence ID" value="ONI26315"/>
    <property type="gene ID" value="PRUPE_1G017100"/>
</dbReference>
<evidence type="ECO:0000259" key="3">
    <source>
        <dbReference type="Pfam" id="PF14368"/>
    </source>
</evidence>
<dbReference type="Pfam" id="PF14368">
    <property type="entry name" value="LTP_2"/>
    <property type="match status" value="1"/>
</dbReference>